<evidence type="ECO:0000256" key="1">
    <source>
        <dbReference type="SAM" id="Phobius"/>
    </source>
</evidence>
<feature type="transmembrane region" description="Helical" evidence="1">
    <location>
        <begin position="142"/>
        <end position="171"/>
    </location>
</feature>
<reference evidence="3" key="1">
    <citation type="journal article" date="2014" name="Proc. Natl. Acad. Sci. U.S.A.">
        <title>Extensive sampling of basidiomycete genomes demonstrates inadequacy of the white-rot/brown-rot paradigm for wood decay fungi.</title>
        <authorList>
            <person name="Riley R."/>
            <person name="Salamov A.A."/>
            <person name="Brown D.W."/>
            <person name="Nagy L.G."/>
            <person name="Floudas D."/>
            <person name="Held B.W."/>
            <person name="Levasseur A."/>
            <person name="Lombard V."/>
            <person name="Morin E."/>
            <person name="Otillar R."/>
            <person name="Lindquist E.A."/>
            <person name="Sun H."/>
            <person name="LaButti K.M."/>
            <person name="Schmutz J."/>
            <person name="Jabbour D."/>
            <person name="Luo H."/>
            <person name="Baker S.E."/>
            <person name="Pisabarro A.G."/>
            <person name="Walton J.D."/>
            <person name="Blanchette R.A."/>
            <person name="Henrissat B."/>
            <person name="Martin F."/>
            <person name="Cullen D."/>
            <person name="Hibbett D.S."/>
            <person name="Grigoriev I.V."/>
        </authorList>
    </citation>
    <scope>NUCLEOTIDE SEQUENCE [LARGE SCALE GENOMIC DNA]</scope>
    <source>
        <strain evidence="3">FD-172 SS1</strain>
    </source>
</reference>
<feature type="transmembrane region" description="Helical" evidence="1">
    <location>
        <begin position="110"/>
        <end position="136"/>
    </location>
</feature>
<keyword evidence="1" id="KW-0472">Membrane</keyword>
<dbReference type="Proteomes" id="UP000027195">
    <property type="component" value="Unassembled WGS sequence"/>
</dbReference>
<gene>
    <name evidence="2" type="ORF">BOTBODRAFT_141738</name>
</gene>
<evidence type="ECO:0000313" key="2">
    <source>
        <dbReference type="EMBL" id="KDQ21592.1"/>
    </source>
</evidence>
<sequence>MSSSPVQTSPPYASTSTRHMYFTALLVMLVWKNLPPGKLIRKWSCAVFICSVTVFGFQKNATIVLVDAEALKAAVVACLASGMSLSLAILHKQVDQWLHHHGTERHPLCVLLHASACLFFSLACVSFSAFVGRVAWMTAPGIFIAFCAICGVIGALALTLFGSTFACPLAFTPNEAGASRDLEAQDDN</sequence>
<name>A0A067NBT4_BOTB1</name>
<organism evidence="2 3">
    <name type="scientific">Botryobasidium botryosum (strain FD-172 SS1)</name>
    <dbReference type="NCBI Taxonomy" id="930990"/>
    <lineage>
        <taxon>Eukaryota</taxon>
        <taxon>Fungi</taxon>
        <taxon>Dikarya</taxon>
        <taxon>Basidiomycota</taxon>
        <taxon>Agaricomycotina</taxon>
        <taxon>Agaricomycetes</taxon>
        <taxon>Cantharellales</taxon>
        <taxon>Botryobasidiaceae</taxon>
        <taxon>Botryobasidium</taxon>
    </lineage>
</organism>
<protein>
    <submittedName>
        <fullName evidence="2">Uncharacterized protein</fullName>
    </submittedName>
</protein>
<keyword evidence="1" id="KW-0812">Transmembrane</keyword>
<proteinExistence type="predicted"/>
<accession>A0A067NBT4</accession>
<keyword evidence="1" id="KW-1133">Transmembrane helix</keyword>
<feature type="transmembrane region" description="Helical" evidence="1">
    <location>
        <begin position="70"/>
        <end position="90"/>
    </location>
</feature>
<feature type="transmembrane region" description="Helical" evidence="1">
    <location>
        <begin position="12"/>
        <end position="31"/>
    </location>
</feature>
<dbReference type="HOGENOM" id="CLU_1440826_0_0_1"/>
<dbReference type="InParanoid" id="A0A067NBT4"/>
<dbReference type="EMBL" id="KL198016">
    <property type="protein sequence ID" value="KDQ21592.1"/>
    <property type="molecule type" value="Genomic_DNA"/>
</dbReference>
<keyword evidence="3" id="KW-1185">Reference proteome</keyword>
<evidence type="ECO:0000313" key="3">
    <source>
        <dbReference type="Proteomes" id="UP000027195"/>
    </source>
</evidence>
<dbReference type="AlphaFoldDB" id="A0A067NBT4"/>